<reference evidence="1" key="1">
    <citation type="submission" date="2022-01" db="EMBL/GenBank/DDBJ databases">
        <title>Genome Sequence Resource for Two Populations of Ditylenchus destructor, the Migratory Endoparasitic Phytonematode.</title>
        <authorList>
            <person name="Zhang H."/>
            <person name="Lin R."/>
            <person name="Xie B."/>
        </authorList>
    </citation>
    <scope>NUCLEOTIDE SEQUENCE</scope>
    <source>
        <strain evidence="1">BazhouSP</strain>
    </source>
</reference>
<dbReference type="InterPro" id="IPR019341">
    <property type="entry name" value="Alpha/Gamma-adaptin-bd_p34"/>
</dbReference>
<keyword evidence="2" id="KW-1185">Reference proteome</keyword>
<comment type="caution">
    <text evidence="1">The sequence shown here is derived from an EMBL/GenBank/DDBJ whole genome shotgun (WGS) entry which is preliminary data.</text>
</comment>
<protein>
    <submittedName>
        <fullName evidence="1">Alpha and gamma adaptin binding protein p34 domain-containing protein</fullName>
    </submittedName>
</protein>
<evidence type="ECO:0000313" key="2">
    <source>
        <dbReference type="Proteomes" id="UP001201812"/>
    </source>
</evidence>
<name>A0AAD4R6C5_9BILA</name>
<dbReference type="AlphaFoldDB" id="A0AAD4R6C5"/>
<accession>A0AAD4R6C5</accession>
<dbReference type="PANTHER" id="PTHR14659:SF1">
    <property type="entry name" value="ALPHA- AND GAMMA-ADAPTIN-BINDING PROTEIN P34"/>
    <property type="match status" value="1"/>
</dbReference>
<dbReference type="Gene3D" id="3.40.50.11960">
    <property type="match status" value="1"/>
</dbReference>
<dbReference type="EMBL" id="JAKKPZ010000017">
    <property type="protein sequence ID" value="KAI1712815.1"/>
    <property type="molecule type" value="Genomic_DNA"/>
</dbReference>
<proteinExistence type="predicted"/>
<gene>
    <name evidence="1" type="ORF">DdX_09443</name>
</gene>
<organism evidence="1 2">
    <name type="scientific">Ditylenchus destructor</name>
    <dbReference type="NCBI Taxonomy" id="166010"/>
    <lineage>
        <taxon>Eukaryota</taxon>
        <taxon>Metazoa</taxon>
        <taxon>Ecdysozoa</taxon>
        <taxon>Nematoda</taxon>
        <taxon>Chromadorea</taxon>
        <taxon>Rhabditida</taxon>
        <taxon>Tylenchina</taxon>
        <taxon>Tylenchomorpha</taxon>
        <taxon>Sphaerularioidea</taxon>
        <taxon>Anguinidae</taxon>
        <taxon>Anguininae</taxon>
        <taxon>Ditylenchus</taxon>
    </lineage>
</organism>
<dbReference type="Proteomes" id="UP001201812">
    <property type="component" value="Unassembled WGS sequence"/>
</dbReference>
<dbReference type="PANTHER" id="PTHR14659">
    <property type="entry name" value="ALPHA- AND GAMMA-ADAPTIN-BINDING PROTEIN P34"/>
    <property type="match status" value="1"/>
</dbReference>
<evidence type="ECO:0000313" key="1">
    <source>
        <dbReference type="EMBL" id="KAI1712815.1"/>
    </source>
</evidence>
<sequence>METKENGVCLLIDLDNRCKEFLCEIIAHSNSLEHGALQNQDASGLSQSYLIPIETKYYTAEFELKTVDNFSTAHEWCLTAQAILVGGDVSIVTSNQTLMQRFCVDEGIEQIELHPNEEAKASLVEFHEKWGVPRMWEVLESVNWPNKRMKKNPVTSAEHRKRLQEYIDKCHDEEGYEMELLPMHSKQPEDPDFPDSEDEAAILKLFDKLKLGRPTNPWISNFHTEQALNVIFDNLQQPDFTAAETVNPSTAPIAPGSSNRDHNVTDIFGNVLNRTSGGQFRASSFDPTKLGEIDDFSTLIGQLNEARDREANLEMEQRITLAERLTSSISEKLGTEDNDAKLNRLKEAEQNIEKRNKKLD</sequence>